<dbReference type="FunFam" id="1.10.10.60:FF:000001">
    <property type="entry name" value="MYB-related transcription factor"/>
    <property type="match status" value="1"/>
</dbReference>
<dbReference type="CDD" id="cd00167">
    <property type="entry name" value="SANT"/>
    <property type="match status" value="2"/>
</dbReference>
<feature type="domain" description="HTH myb-type" evidence="7">
    <location>
        <begin position="9"/>
        <end position="61"/>
    </location>
</feature>
<dbReference type="GO" id="GO:0005634">
    <property type="term" value="C:nucleus"/>
    <property type="evidence" value="ECO:0007669"/>
    <property type="project" value="UniProtKB-SubCell"/>
</dbReference>
<keyword evidence="2" id="KW-0677">Repeat</keyword>
<organism evidence="8 9">
    <name type="scientific">Linum tenue</name>
    <dbReference type="NCBI Taxonomy" id="586396"/>
    <lineage>
        <taxon>Eukaryota</taxon>
        <taxon>Viridiplantae</taxon>
        <taxon>Streptophyta</taxon>
        <taxon>Embryophyta</taxon>
        <taxon>Tracheophyta</taxon>
        <taxon>Spermatophyta</taxon>
        <taxon>Magnoliopsida</taxon>
        <taxon>eudicotyledons</taxon>
        <taxon>Gunneridae</taxon>
        <taxon>Pentapetalae</taxon>
        <taxon>rosids</taxon>
        <taxon>fabids</taxon>
        <taxon>Malpighiales</taxon>
        <taxon>Linaceae</taxon>
        <taxon>Linum</taxon>
    </lineage>
</organism>
<comment type="caution">
    <text evidence="8">The sequence shown here is derived from an EMBL/GenBank/DDBJ whole genome shotgun (WGS) entry which is preliminary data.</text>
</comment>
<gene>
    <name evidence="8" type="ORF">LITE_LOCUS44144</name>
</gene>
<evidence type="ECO:0000256" key="1">
    <source>
        <dbReference type="ARBA" id="ARBA00004123"/>
    </source>
</evidence>
<dbReference type="PROSITE" id="PS50090">
    <property type="entry name" value="MYB_LIKE"/>
    <property type="match status" value="2"/>
</dbReference>
<dbReference type="SUPFAM" id="SSF46689">
    <property type="entry name" value="Homeodomain-like"/>
    <property type="match status" value="1"/>
</dbReference>
<dbReference type="GO" id="GO:0003677">
    <property type="term" value="F:DNA binding"/>
    <property type="evidence" value="ECO:0007669"/>
    <property type="project" value="UniProtKB-KW"/>
</dbReference>
<evidence type="ECO:0000256" key="3">
    <source>
        <dbReference type="ARBA" id="ARBA00023125"/>
    </source>
</evidence>
<evidence type="ECO:0000256" key="5">
    <source>
        <dbReference type="SAM" id="MobiDB-lite"/>
    </source>
</evidence>
<feature type="domain" description="Myb-like" evidence="6">
    <location>
        <begin position="62"/>
        <end position="112"/>
    </location>
</feature>
<feature type="compositionally biased region" description="Polar residues" evidence="5">
    <location>
        <begin position="211"/>
        <end position="224"/>
    </location>
</feature>
<dbReference type="EMBL" id="CAMGYJ010000010">
    <property type="protein sequence ID" value="CAI0546889.1"/>
    <property type="molecule type" value="Genomic_DNA"/>
</dbReference>
<dbReference type="Pfam" id="PF00249">
    <property type="entry name" value="Myb_DNA-binding"/>
    <property type="match status" value="2"/>
</dbReference>
<keyword evidence="9" id="KW-1185">Reference proteome</keyword>
<feature type="domain" description="Myb-like" evidence="6">
    <location>
        <begin position="9"/>
        <end position="61"/>
    </location>
</feature>
<feature type="region of interest" description="Disordered" evidence="5">
    <location>
        <begin position="130"/>
        <end position="175"/>
    </location>
</feature>
<dbReference type="PANTHER" id="PTHR10641:SF1362">
    <property type="entry name" value="MYB TRANSCRIPTION FACTOR MIXTA-LIKE PROTEIN"/>
    <property type="match status" value="1"/>
</dbReference>
<feature type="region of interest" description="Disordered" evidence="5">
    <location>
        <begin position="198"/>
        <end position="231"/>
    </location>
</feature>
<evidence type="ECO:0000313" key="9">
    <source>
        <dbReference type="Proteomes" id="UP001154282"/>
    </source>
</evidence>
<feature type="compositionally biased region" description="Polar residues" evidence="5">
    <location>
        <begin position="130"/>
        <end position="151"/>
    </location>
</feature>
<proteinExistence type="predicted"/>
<protein>
    <submittedName>
        <fullName evidence="8">Uncharacterized protein</fullName>
    </submittedName>
</protein>
<dbReference type="Proteomes" id="UP001154282">
    <property type="component" value="Unassembled WGS sequence"/>
</dbReference>
<dbReference type="InterPro" id="IPR015495">
    <property type="entry name" value="Myb_TF_plants"/>
</dbReference>
<dbReference type="PROSITE" id="PS51294">
    <property type="entry name" value="HTH_MYB"/>
    <property type="match status" value="2"/>
</dbReference>
<evidence type="ECO:0000259" key="6">
    <source>
        <dbReference type="PROSITE" id="PS50090"/>
    </source>
</evidence>
<keyword evidence="4" id="KW-0539">Nucleus</keyword>
<reference evidence="8" key="1">
    <citation type="submission" date="2022-08" db="EMBL/GenBank/DDBJ databases">
        <authorList>
            <person name="Gutierrez-Valencia J."/>
        </authorList>
    </citation>
    <scope>NUCLEOTIDE SEQUENCE</scope>
</reference>
<dbReference type="AlphaFoldDB" id="A0AAV0QP27"/>
<evidence type="ECO:0000256" key="2">
    <source>
        <dbReference type="ARBA" id="ARBA00022737"/>
    </source>
</evidence>
<dbReference type="InterPro" id="IPR017930">
    <property type="entry name" value="Myb_dom"/>
</dbReference>
<evidence type="ECO:0000313" key="8">
    <source>
        <dbReference type="EMBL" id="CAI0546889.1"/>
    </source>
</evidence>
<dbReference type="Gene3D" id="1.10.10.60">
    <property type="entry name" value="Homeodomain-like"/>
    <property type="match status" value="2"/>
</dbReference>
<dbReference type="InterPro" id="IPR001005">
    <property type="entry name" value="SANT/Myb"/>
</dbReference>
<keyword evidence="3" id="KW-0238">DNA-binding</keyword>
<sequence length="347" mass="38608">MGRSPCCNKDGVKKGAWSTEEDQILFDYINKHGHGSWRTLPKNAGLLRWGKSCRLRWTNYLRPDIKRGPFTPDEEATIVKLQGTLGNKWAAIASQMPGRTDNEIKNFWNTHLKKRLSTPLPLPLPNTNIKIEGDSSSPLSTTTRHMAQWESTRVEAEARLPSSRPGKQQQQQQHKFNQDYYLKLWNSDIGKSFRDINKVQKDGRGGGGGCESSTSQASSLTKLGSGSVDDDTLATTTTTTTTKTCSAAAAIVKRSDSSEAIHHQHKVEGGLCYYYEGIGEETKPCRLDVMMMMMMSSSDSITSTTNEFTNYSDTALKQLLDIPGGSGMDFLEDESDDFINFLDLRCV</sequence>
<evidence type="ECO:0000256" key="4">
    <source>
        <dbReference type="ARBA" id="ARBA00023242"/>
    </source>
</evidence>
<dbReference type="SMART" id="SM00717">
    <property type="entry name" value="SANT"/>
    <property type="match status" value="2"/>
</dbReference>
<feature type="domain" description="HTH myb-type" evidence="7">
    <location>
        <begin position="62"/>
        <end position="116"/>
    </location>
</feature>
<evidence type="ECO:0000259" key="7">
    <source>
        <dbReference type="PROSITE" id="PS51294"/>
    </source>
</evidence>
<name>A0AAV0QP27_9ROSI</name>
<accession>A0AAV0QP27</accession>
<dbReference type="InterPro" id="IPR009057">
    <property type="entry name" value="Homeodomain-like_sf"/>
</dbReference>
<comment type="subcellular location">
    <subcellularLocation>
        <location evidence="1">Nucleus</location>
    </subcellularLocation>
</comment>
<dbReference type="PANTHER" id="PTHR10641">
    <property type="entry name" value="MYB FAMILY TRANSCRIPTION FACTOR"/>
    <property type="match status" value="1"/>
</dbReference>